<comment type="catalytic activity">
    <reaction evidence="20">
        <text>GTP + H2O = GDP + phosphate + H(+)</text>
        <dbReference type="Rhea" id="RHEA:19669"/>
        <dbReference type="ChEBI" id="CHEBI:15377"/>
        <dbReference type="ChEBI" id="CHEBI:15378"/>
        <dbReference type="ChEBI" id="CHEBI:37565"/>
        <dbReference type="ChEBI" id="CHEBI:43474"/>
        <dbReference type="ChEBI" id="CHEBI:58189"/>
    </reaction>
</comment>
<evidence type="ECO:0000256" key="8">
    <source>
        <dbReference type="ARBA" id="ARBA00022741"/>
    </source>
</evidence>
<evidence type="ECO:0000313" key="22">
    <source>
        <dbReference type="EMBL" id="BBI93117.1"/>
    </source>
</evidence>
<evidence type="ECO:0000256" key="15">
    <source>
        <dbReference type="ARBA" id="ARBA00024499"/>
    </source>
</evidence>
<dbReference type="InterPro" id="IPR014023">
    <property type="entry name" value="Mononeg_RNA_pol_cat"/>
</dbReference>
<evidence type="ECO:0000256" key="2">
    <source>
        <dbReference type="ARBA" id="ARBA00012494"/>
    </source>
</evidence>
<evidence type="ECO:0000256" key="19">
    <source>
        <dbReference type="ARBA" id="ARBA00047370"/>
    </source>
</evidence>
<sequence length="1969" mass="221774">MSFLGSSIGDLEDELSSKSIFFIDQHLSSPVLDTPVKRAMSIFTAIREGQPVPKLPKDRQFPAYHITSMLVRTATFPDLRIIPVEPDMYSSFIPRFSISYEDSKLETDRAWEIASPLLGGVRLATDHLTGVPTAGVLNPWEDADTRMYHMRMRWWESLQAMLAKSKGEGNIRPVKAVIDNRMVLMDTSVWYIQTDLDSSVFYCLSYDQVMMFKDWSYMRLNSLLADQILFKEKRCSGRMKDIWSWQEECLDRYGNKGYELAKMVESLGRSYLSYLTDRVISPDDSSYTHMLQKCRDKEMGLLRTISSPFPRSLVAEDINRIFTSVVDISVAVELFGLQKMSGHPTIDPRVGGKSASTEARIEEDVSVTDIQRLRGNWCRIFTESFIEKNHRWPRLRFPSDQKSVLRSLYVAGTLRIHRESYPLEDWVGVQFEKEFDFDYYEHYLELIDDKSISYYRDEKAYAWTGEQARSHRRLLVELLTRPNVDTKALVRQIEQDGIPDSWRIVTLYPKEREFKLAARMFSMMVFEMRLFFTIHEANLGDTILPFIPQLTMVDSKLSVHQRFLDMTAPLPDEEFIRLFLELDLSRWNLRWRSCTIDPIGHDLNCLFGMRKVFTTAHSFFSSATIMVRVSDLPPDDIEKDYPPESDLLWYNHHGGFEGIIQKLWSIATVAMIDLALHKKNIAFKLTGQGDNVILSILEEKDPSLTVQEQVKRLRDVTLKDASIITEKLNHDLKPEECVVSTSVLTYSKDCYIDGVDYPTSIKALSRVFPHDAVDFTSIGSRLGSIFSSCVAAAEKAKDPILCYHLALIHGAMFLSRLQGIAGPYSRVVRAGSRQITTDVLQKMLLLPADLGGLPVLGYNDFLYRGGSDPLSKTLAGLSILSPYISHCRDILAAVEDDRFYNAHPSLEALLQDPYSIPISKPVSPSDRVGNKVVDVLKLTCKNRDISELLSYNDDQYREQLLEAVKGITPFNPVIVRDIVDCSILGTVDVIRRMFTQTRTLQMVGRTIGAGNLGITLVQAGGEQYLACAYRCALIKPKARQISTIFALVNSARQRWNACGVHVEGVSSYQPCDFPLRWGASVKPPEVRCLYRPSQGPPRYTRGPERAYLGSPTIEKRSEHGYRIIGRSFTASALRKLSLIYSQSDQGDGIRSILSQLFHDRSGVSLASVSHSLPSIRGGSSHHRYAARIGFRGAGILGQTTFATHCVLDSNDAGYLAGSTDDYPVMFQEFFLYMMALADIRVAHRPQREILVTGIVIGGDEIVRLPPYAFSAPEDTRLSPLVKRAALLYDSSVEVRRVSGPFVSGGIGVRLWAGDEKQLIWAALISKFRQVFRRYGSYRAHLDQTPFLPADFIDLRELAAIGLKSYIQCAALASYESIVGIVSSHALMGTHRTTTPMLVRKYSGVIMSPVIRYLNHPLMQRDPWIQAAQLRFSLAYQPSRLIHSSLQAMFAKAVDNMLSLKGEHWYRFPYVIFRSDPEDSVSRGVVTRLRSMLHYHCSFLGVPWSMYSKIISRVVTRMQQSRHSTEQETLDDVRQMLTDLITDFHYGVSAHRLLTLSIFHLIHGTSSESLVYCDSPSDKIVRLARDWGVAPVPTFSGTYTSRPIRTADSGDPVVLHLDSVAESPIADEERSRLRLLHRHKKHLRRPFSALSGAIASWATISHYFHQRTVYVVGSGLGACAAVALTNDATVVYGLDLLADIDSRTVHPTLSKPPLVTLYGGDERYFQSPATSLEGGDWLERGVASRFLEHCNHYSLVCIDIPSQVGRSPGILTPLNLVQYKGLVAVRVQGTLGELTPILSACSVLLGDLKIHTLRSPESYIEAVIVGRWLMKPIRYRTVPCIQTVSFGSVLENEKLCVSSALEELAFASGVSVSTSVKETCGRIVSEISNEIGTYSSRPTYRSWTTALGSCVASTWLLSEDRHYRDEIIRRVTSEQTVELRRVGLPNIPVRWTPQLSRLVLVVAAALDGRA</sequence>
<evidence type="ECO:0000256" key="18">
    <source>
        <dbReference type="ARBA" id="ARBA00047332"/>
    </source>
</evidence>
<keyword evidence="4" id="KW-0507">mRNA processing</keyword>
<comment type="catalytic activity">
    <reaction evidence="15">
        <text>a 5'-end (5'-triphosphoguanosine)-(2'-O-methyladenylyl)-adenylyl-cytidylyl-adenosine in mRNA + S-adenosyl-L-methionine = a 5'-end (N(7)-methyl 5'-triphosphoguanosine)-(2'-O-methyladenylyl)-adenylyl-cytidylyl-adenosine in mRNA + S-adenosyl-L-homocysteine</text>
        <dbReference type="Rhea" id="RHEA:65440"/>
        <dbReference type="Rhea" id="RHEA-COMP:16798"/>
        <dbReference type="Rhea" id="RHEA-COMP:16801"/>
        <dbReference type="ChEBI" id="CHEBI:57856"/>
        <dbReference type="ChEBI" id="CHEBI:59789"/>
        <dbReference type="ChEBI" id="CHEBI:156482"/>
        <dbReference type="ChEBI" id="CHEBI:156483"/>
    </reaction>
</comment>
<dbReference type="Proteomes" id="UP000501924">
    <property type="component" value="Segment"/>
</dbReference>
<reference evidence="22" key="1">
    <citation type="journal article" date="2019" name="Virology (Lond)">
        <title>Two novel fungal negative-strand RNA viruses related to mymonaviruses and phenuiviruses in the shiitake mushroom (Lentinula edodes).</title>
        <authorList>
            <person name="Lin Y-H."/>
            <person name="Fujita M."/>
            <person name="Chiba S."/>
            <person name="Hyodo K."/>
            <person name="Andika I.B."/>
            <person name="Suzuki N."/>
            <person name="Kondo H."/>
        </authorList>
    </citation>
    <scope>NUCLEOTIDE SEQUENCE [LARGE SCALE GENOMIC DNA]</scope>
    <source>
        <strain evidence="22">HG3</strain>
    </source>
</reference>
<keyword evidence="13" id="KW-0511">Multifunctional enzyme</keyword>
<keyword evidence="6" id="KW-0949">S-adenosyl-L-methionine</keyword>
<evidence type="ECO:0000313" key="23">
    <source>
        <dbReference type="Proteomes" id="UP000501924"/>
    </source>
</evidence>
<proteinExistence type="predicted"/>
<feature type="domain" description="RdRp catalytic" evidence="21">
    <location>
        <begin position="576"/>
        <end position="754"/>
    </location>
</feature>
<dbReference type="Pfam" id="PF00946">
    <property type="entry name" value="Mononeg_RNA_pol"/>
    <property type="match status" value="1"/>
</dbReference>
<dbReference type="RefSeq" id="YP_010796439.1">
    <property type="nucleotide sequence ID" value="NC_076025.1"/>
</dbReference>
<keyword evidence="3" id="KW-0696">RNA-directed RNA polymerase</keyword>
<protein>
    <recommendedName>
        <fullName evidence="2">RNA-directed RNA polymerase</fullName>
        <ecNumber evidence="2">2.7.7.48</ecNumber>
    </recommendedName>
    <alternativeName>
        <fullName evidence="17">Replicase</fullName>
    </alternativeName>
    <alternativeName>
        <fullName evidence="16">Transcriptase</fullName>
    </alternativeName>
</protein>
<evidence type="ECO:0000256" key="5">
    <source>
        <dbReference type="ARBA" id="ARBA00022679"/>
    </source>
</evidence>
<keyword evidence="9" id="KW-0067">ATP-binding</keyword>
<keyword evidence="7" id="KW-0548">Nucleotidyltransferase</keyword>
<dbReference type="GO" id="GO:0044423">
    <property type="term" value="C:virion component"/>
    <property type="evidence" value="ECO:0007669"/>
    <property type="project" value="UniProtKB-KW"/>
</dbReference>
<evidence type="ECO:0000256" key="20">
    <source>
        <dbReference type="ARBA" id="ARBA00048548"/>
    </source>
</evidence>
<evidence type="ECO:0000256" key="3">
    <source>
        <dbReference type="ARBA" id="ARBA00022484"/>
    </source>
</evidence>
<evidence type="ECO:0000256" key="4">
    <source>
        <dbReference type="ARBA" id="ARBA00022664"/>
    </source>
</evidence>
<keyword evidence="10" id="KW-0946">Virion</keyword>
<keyword evidence="5" id="KW-0808">Transferase</keyword>
<evidence type="ECO:0000256" key="14">
    <source>
        <dbReference type="ARBA" id="ARBA00024494"/>
    </source>
</evidence>
<organism evidence="22">
    <name type="scientific">Lentinula edodes negative-strand RNA virus 1</name>
    <dbReference type="NCBI Taxonomy" id="2547430"/>
    <lineage>
        <taxon>Viruses</taxon>
        <taxon>Riboviria</taxon>
        <taxon>Orthornavirae</taxon>
        <taxon>Negarnaviricota</taxon>
        <taxon>Haploviricotina</taxon>
        <taxon>Monjiviricetes</taxon>
        <taxon>Mononegavirales</taxon>
        <taxon>Mymonaviridae</taxon>
        <taxon>Lentimonavirus</taxon>
        <taxon>Lentimonavirus lentinulae</taxon>
    </lineage>
</organism>
<evidence type="ECO:0000256" key="11">
    <source>
        <dbReference type="ARBA" id="ARBA00022953"/>
    </source>
</evidence>
<dbReference type="KEGG" id="vg:80533928"/>
<dbReference type="GO" id="GO:0004482">
    <property type="term" value="F:mRNA 5'-cap (guanine-N7-)-methyltransferase activity"/>
    <property type="evidence" value="ECO:0007669"/>
    <property type="project" value="InterPro"/>
</dbReference>
<evidence type="ECO:0000256" key="10">
    <source>
        <dbReference type="ARBA" id="ARBA00022844"/>
    </source>
</evidence>
<keyword evidence="12" id="KW-0506">mRNA capping</keyword>
<evidence type="ECO:0000256" key="12">
    <source>
        <dbReference type="ARBA" id="ARBA00023042"/>
    </source>
</evidence>
<evidence type="ECO:0000259" key="21">
    <source>
        <dbReference type="PROSITE" id="PS50526"/>
    </source>
</evidence>
<dbReference type="GO" id="GO:0003968">
    <property type="term" value="F:RNA-directed RNA polymerase activity"/>
    <property type="evidence" value="ECO:0007669"/>
    <property type="project" value="UniProtKB-KW"/>
</dbReference>
<keyword evidence="23" id="KW-1185">Reference proteome</keyword>
<gene>
    <name evidence="22" type="primary">L</name>
</gene>
<comment type="catalytic activity">
    <reaction evidence="18">
        <text>a 5'-end (5'-triphosphoguanosine)-adenylyl-adenylyl-cytidylyl-adenosine in mRNA + S-adenosyl-L-methionine = a 5'-end (5'-triphosphoguanosine)-(2'-O-methyladenylyl)-adenylyl-cytidylyl-adenosine in mRNA + S-adenosyl-L-homocysteine + H(+)</text>
        <dbReference type="Rhea" id="RHEA:65380"/>
        <dbReference type="Rhea" id="RHEA-COMP:16797"/>
        <dbReference type="Rhea" id="RHEA-COMP:16801"/>
        <dbReference type="ChEBI" id="CHEBI:15378"/>
        <dbReference type="ChEBI" id="CHEBI:57856"/>
        <dbReference type="ChEBI" id="CHEBI:59789"/>
        <dbReference type="ChEBI" id="CHEBI:156482"/>
        <dbReference type="ChEBI" id="CHEBI:156484"/>
    </reaction>
</comment>
<comment type="catalytic activity">
    <reaction evidence="14">
        <text>a 5'-end triphospho-adenylyl-adenylyl-cytidylyl-adenosine in mRNA + GDP + H(+) = a 5'-end (5'-triphosphoguanosine)-adenylyl-adenylyl-cytidylyl-adenosine in mRNA + diphosphate</text>
        <dbReference type="Rhea" id="RHEA:65436"/>
        <dbReference type="Rhea" id="RHEA-COMP:16797"/>
        <dbReference type="Rhea" id="RHEA-COMP:16799"/>
        <dbReference type="ChEBI" id="CHEBI:15378"/>
        <dbReference type="ChEBI" id="CHEBI:33019"/>
        <dbReference type="ChEBI" id="CHEBI:58189"/>
        <dbReference type="ChEBI" id="CHEBI:156484"/>
        <dbReference type="ChEBI" id="CHEBI:156503"/>
        <dbReference type="EC" id="2.7.7.88"/>
    </reaction>
</comment>
<accession>A0A4P2VSI5</accession>
<dbReference type="GeneID" id="80533928"/>
<evidence type="ECO:0000256" key="16">
    <source>
        <dbReference type="ARBA" id="ARBA00030436"/>
    </source>
</evidence>
<keyword evidence="8" id="KW-0547">Nucleotide-binding</keyword>
<dbReference type="EC" id="2.7.7.48" evidence="2"/>
<dbReference type="PROSITE" id="PS50526">
    <property type="entry name" value="RDRP_SSRNA_NEG_NONSEG"/>
    <property type="match status" value="1"/>
</dbReference>
<name>A0A4P2VSI5_9MONO</name>
<dbReference type="Pfam" id="PF14318">
    <property type="entry name" value="Mononeg_mRNAcap"/>
    <property type="match status" value="1"/>
</dbReference>
<dbReference type="InterPro" id="IPR026890">
    <property type="entry name" value="Mononeg_mRNAcap"/>
</dbReference>
<evidence type="ECO:0000256" key="1">
    <source>
        <dbReference type="ARBA" id="ARBA00004328"/>
    </source>
</evidence>
<evidence type="ECO:0000256" key="17">
    <source>
        <dbReference type="ARBA" id="ARBA00031012"/>
    </source>
</evidence>
<dbReference type="GO" id="GO:0005524">
    <property type="term" value="F:ATP binding"/>
    <property type="evidence" value="ECO:0007669"/>
    <property type="project" value="UniProtKB-KW"/>
</dbReference>
<evidence type="ECO:0000256" key="9">
    <source>
        <dbReference type="ARBA" id="ARBA00022840"/>
    </source>
</evidence>
<keyword evidence="11" id="KW-0693">Viral RNA replication</keyword>
<evidence type="ECO:0000256" key="13">
    <source>
        <dbReference type="ARBA" id="ARBA00023268"/>
    </source>
</evidence>
<evidence type="ECO:0000256" key="7">
    <source>
        <dbReference type="ARBA" id="ARBA00022695"/>
    </source>
</evidence>
<dbReference type="EMBL" id="LC466007">
    <property type="protein sequence ID" value="BBI93117.1"/>
    <property type="molecule type" value="Viral_cRNA"/>
</dbReference>
<comment type="catalytic activity">
    <reaction evidence="19">
        <text>a 5'-end (5'-triphosphoguanosine)-adenylyl-adenylyl-cytidylyl-adenosine in mRNA + 2 S-adenosyl-L-methionine = a 5'-end (N(7)-methyl 5'-triphosphoguanosine)-(2'-O-methyladenylyl)-adenylyl-cytidylyl-adenosine in mRNA + 2 S-adenosyl-L-homocysteine + H(+)</text>
        <dbReference type="Rhea" id="RHEA:65376"/>
        <dbReference type="Rhea" id="RHEA-COMP:16797"/>
        <dbReference type="Rhea" id="RHEA-COMP:16798"/>
        <dbReference type="ChEBI" id="CHEBI:15378"/>
        <dbReference type="ChEBI" id="CHEBI:57856"/>
        <dbReference type="ChEBI" id="CHEBI:59789"/>
        <dbReference type="ChEBI" id="CHEBI:156483"/>
        <dbReference type="ChEBI" id="CHEBI:156484"/>
        <dbReference type="EC" id="2.1.1.375"/>
    </reaction>
</comment>
<evidence type="ECO:0000256" key="6">
    <source>
        <dbReference type="ARBA" id="ARBA00022691"/>
    </source>
</evidence>
<comment type="subcellular location">
    <subcellularLocation>
        <location evidence="1">Virion</location>
    </subcellularLocation>
</comment>